<accession>A0A1I7SPG4</accession>
<dbReference type="AlphaFoldDB" id="A0A1I7SPG4"/>
<protein>
    <submittedName>
        <fullName evidence="2">Transposase</fullName>
    </submittedName>
</protein>
<dbReference type="Proteomes" id="UP000095284">
    <property type="component" value="Unplaced"/>
</dbReference>
<organism evidence="1 2">
    <name type="scientific">Bursaphelenchus xylophilus</name>
    <name type="common">Pinewood nematode worm</name>
    <name type="synonym">Aphelenchoides xylophilus</name>
    <dbReference type="NCBI Taxonomy" id="6326"/>
    <lineage>
        <taxon>Eukaryota</taxon>
        <taxon>Metazoa</taxon>
        <taxon>Ecdysozoa</taxon>
        <taxon>Nematoda</taxon>
        <taxon>Chromadorea</taxon>
        <taxon>Rhabditida</taxon>
        <taxon>Tylenchina</taxon>
        <taxon>Tylenchomorpha</taxon>
        <taxon>Aphelenchoidea</taxon>
        <taxon>Aphelenchoididae</taxon>
        <taxon>Bursaphelenchus</taxon>
    </lineage>
</organism>
<evidence type="ECO:0000313" key="2">
    <source>
        <dbReference type="WBParaSite" id="BXY_1495600.1"/>
    </source>
</evidence>
<evidence type="ECO:0000313" key="1">
    <source>
        <dbReference type="Proteomes" id="UP000095284"/>
    </source>
</evidence>
<proteinExistence type="predicted"/>
<name>A0A1I7SPG4_BURXY</name>
<dbReference type="WBParaSite" id="BXY_1495600.1">
    <property type="protein sequence ID" value="BXY_1495600.1"/>
    <property type="gene ID" value="BXY_1495600"/>
</dbReference>
<reference evidence="2" key="1">
    <citation type="submission" date="2016-11" db="UniProtKB">
        <authorList>
            <consortium name="WormBaseParasite"/>
        </authorList>
    </citation>
    <scope>IDENTIFICATION</scope>
</reference>
<sequence length="105" mass="12472">MYIGRSINNFSVYLAFLDRSEHFTLHQLRHFGWMNKTIGSPVPKRSANHALEIGARLEQFERFVTFLMHAFLNNSQKETRENKEKVRIILMRNGMVFGLKFLERL</sequence>